<reference evidence="14" key="1">
    <citation type="submission" date="2022-05" db="EMBL/GenBank/DDBJ databases">
        <title>The Musa troglodytarum L. genome provides insights into the mechanism of non-climacteric behaviour and enrichment of carotenoids.</title>
        <authorList>
            <person name="Wang J."/>
        </authorList>
    </citation>
    <scope>NUCLEOTIDE SEQUENCE</scope>
    <source>
        <tissue evidence="14">Leaf</tissue>
    </source>
</reference>
<keyword evidence="8" id="KW-0472">Membrane</keyword>
<sequence>MSRCWSDPRTNTGLDLLFLACSHPENRSSLTSMAEWPEWLLEVLISNFEMGSNKDSNGVSLGEIEDLIHNFLIIMLEHSMRRKDGWKDVESTIHCAEWLSMVGGSSTGDQRVRREESLPIFKRRLLGGLLDFAARELLVQVLLSSAPAPVIHLPHTANLSLSRLSSSSSSSSPFSSSYSSSFLFLLPPPPLNLSSSSFFLFILLPPHSSSLPQHSTQIIAAAAAGVAAEGLSPLEAKAEAENAAYLSVALAENAIVILMLVEDHLRFQGQLFVSSRAADSIGSPVSLTSATISRTNSIGRTGSEPVDNIPSKRSSLSSDAGGLPLDVLASMADANGQISAAIMERLTAAAAAEPYESVRCAFVSYGSCALDLLEGWKYRSRLWYGVGLPSKATAFGGGGSGWESWNAVLEKDSNGNWIELPLMKKSIAMLQALLLDESGIGGGLGIGGGSGTGMGGMTALYQLLDSDQPFLCMLRMVLAAMREDDNGEDDIFMRNISIKDGISEGLSYHSGNLMLFDSSNRLPARKPRSALLWSVLAPILNMPISESKRQRVLVASCILFSEVWNAIGRDRKPLRKQYVEAILPPFVAILRRWRPLLAGIHEFTSSDGQNPLIVDDRALAADALPLEAAVSMISPGWAAAFASPPAAMALAMIAAGAAGGEVVVTPIKNTPLRRDTSLFERRQTRLHTFSSFQKPPETANKSPPVPKDKAAAKAAALAAARDLERNAKIGSGRGLCAVAMATSAQRRSQSDSERAKRWNISEAMGAAWNECLQSVDSKTVSGRDFSALSYKYVAVLVGSFALARNMQRGEIDRRLQVEILDKHHLSIGNRAWRKLLHRLIEMSGLFGPFGDSLCNPKHVFWKLDFTESSSRMRQYLKRDYNGSDHLGAAADYEDRLQIKLGEESHVHEENNQDASLNKNFASNASMIMAEAISLEERNEDDEQMDTAISESNSNNQQKESFTTEKGSIDPISSGASNDHSLVQSTFVDSPGYVPSESDERIIAELPSLMVRPLKVVRGTFQVTTKRINFIIDERTSDVSLEDGVGASSQCNEQEKDRSWLISSIHQMFSRRYLLRRSALELFMVDRSNFFFDFMNTEGRKNAYRAIVQSRPPHLNNIYLATQRPEQILKRTQLTERWARWEISNFEYLMELNTLAGRSYNDITQYPVFPWILADYSSKTLDLEDPATYRDLSKPVGALNPERLKKFQERYSSFDDPVIPKFHYGSHYSSAGTVLYYLVRVEPFTTLSIQLQGGKFDHADRMFSDISGTWDGVLEDMSDVKELVPEMFYLPEVLVNVNSIDFGTTQLGGKLDSVKLPPWADSPVDFIHKHHMALESEHVSSHLHEWIDLIFGYKQRGNEAVEANNMFFYITYEGTIDIDKIEDPVQRHATQDQIAYFGQTPSQLLTVPHLKKRPLADVLHLQTIYRNPNGIRPYVVPNPDRCNVPAGAIFASPDSVVVVDTNAPAAYVALHKWQPNTPDGHGTPFLFQHGKAAASSTGGALMRMFKGPGASGTDDWQYPRALAFPASGVQSSAIVAISCDKEIITGGHADNSIKLISSDGAKTIETAAGHCAPVTCLSLSNDSNYLVTGSRDTTVIIWRIHRVSPSNAKNVSESTPTAISPTGGSDPNSTLDTSRRRRIEGPMHVLRGHLGEVISCSVCSDLGAVASCSNASGVILHSLRRGRLIKKLDITEAHIVCLSSQGVLLIWNKIKKSLSTFTVNGIPIATTVISPFSGRISCIQISADGENALIGTSSCTNDTTKDDIVTENNIMELDRNDVSNENTEHRIAVPVPSIAFLNLHTLKVFHTLVLEGSQDITCIGLNKDSTNLLVSTADKQLIVFTDPAIAVLAVSIKSTNRTHSILVANDTEDTSKRGCATRVEKVGEDKTGAGAHRIEGPTIIKVQNSNIRSGCLDSKMLDQLLIFTRGGLILWELGSALKGSPIDALIRSCLLEERSADAAFHYDAPGAAGGAAYTLKWAFDNDLGLVFVAVYQRIFHLLYVDDLLAAVRREFSRIHDPSRTSYDDFNETFRQLQKEAEARAEEMRKSKQAARVPTAPKKQTNGSGKQRNSGSGGNTSGSGKDESDGDPGKGRWLANGSSNGQGDDSKDNSRAPSGFLKGKENGAPEVGAFDVNKLQKLRSKGGKKTDTGGVGSKATKAEPKKNVKKNRVWDDSPSESRLDFTNPVDERGEEPLKVVEADRGESMMDKEEIVSSESESEEDVDVENGKPCTKKKGWFSSMFQSIAGNAVLEKSDLKPALKALKDRLMTKNVAEEIAEKLCESVAASLEGKKLGSFTRVSSTVQTAMEEALLRILTPKRSIDILRDVHVAKEQGRPYVVVFVGVNGVGKSTNLAKVAYWLLQHEVNVMLAACDTFRSGAVEQLRTHARRLQIPIFEKGYEKDPAIVAKEAIQEAKSNNSDVVLVDTAGRMQDNEPLMRALSKLINLNSPDLVLFVGEALVGNDAVDQLTKFNQKLADLSTISNARLIDGILLTKFDTIDDKVGAALSMVYVSGAPVMFVGCGQSYTDLKKLNVKSIVKTLLKSNQVEHYKRYSLHTHRSGRLLPWTNVAGGGGWCIHTIWPDEDYTLREFPMGKRRKLLSFSLCPPIILSPGNITTLRLLLPLPDRNPNRCFLSLSNTSDERPSEIGDPCLEIEETTPLSKQLAQIADHIPVEHQLCPRVN</sequence>
<dbReference type="PANTHER" id="PTHR13743">
    <property type="entry name" value="BEIGE/BEACH-RELATED"/>
    <property type="match status" value="1"/>
</dbReference>
<dbReference type="Pfam" id="PF02138">
    <property type="entry name" value="Beach"/>
    <property type="match status" value="1"/>
</dbReference>
<dbReference type="InterPro" id="IPR027417">
    <property type="entry name" value="P-loop_NTPase"/>
</dbReference>
<feature type="compositionally biased region" description="Basic and acidic residues" evidence="11">
    <location>
        <begin position="2154"/>
        <end position="2185"/>
    </location>
</feature>
<evidence type="ECO:0000256" key="7">
    <source>
        <dbReference type="ARBA" id="ARBA00023134"/>
    </source>
</evidence>
<dbReference type="InterPro" id="IPR003593">
    <property type="entry name" value="AAA+_ATPase"/>
</dbReference>
<dbReference type="InterPro" id="IPR031570">
    <property type="entry name" value="NBEA/BDCP_DUF4704"/>
</dbReference>
<dbReference type="SUPFAM" id="SSF64356">
    <property type="entry name" value="SNARE-like"/>
    <property type="match status" value="1"/>
</dbReference>
<dbReference type="FunFam" id="3.40.50.300:FF:000188">
    <property type="entry name" value="signal recognition particle receptor subunit alpha"/>
    <property type="match status" value="1"/>
</dbReference>
<evidence type="ECO:0000256" key="2">
    <source>
        <dbReference type="ARBA" id="ARBA00008531"/>
    </source>
</evidence>
<dbReference type="PANTHER" id="PTHR13743:SF157">
    <property type="entry name" value="BEACH DOMAIN-CONTAINING PROTEIN C2"/>
    <property type="match status" value="1"/>
</dbReference>
<evidence type="ECO:0000256" key="4">
    <source>
        <dbReference type="ARBA" id="ARBA00022737"/>
    </source>
</evidence>
<comment type="subcellular location">
    <subcellularLocation>
        <location evidence="1">Endoplasmic reticulum membrane</location>
        <topology evidence="1">Peripheral membrane protein</topology>
        <orientation evidence="1">Cytoplasmic side</orientation>
    </subcellularLocation>
</comment>
<dbReference type="FunFam" id="1.20.120.140:FF:000007">
    <property type="entry name" value="Signal recognition particle receptor subunit alpha"/>
    <property type="match status" value="1"/>
</dbReference>
<dbReference type="Gene3D" id="1.10.1540.10">
    <property type="entry name" value="BEACH domain"/>
    <property type="match status" value="1"/>
</dbReference>
<dbReference type="Pfam" id="PF00448">
    <property type="entry name" value="SRP54"/>
    <property type="match status" value="1"/>
</dbReference>
<dbReference type="SMART" id="SM00382">
    <property type="entry name" value="AAA"/>
    <property type="match status" value="1"/>
</dbReference>
<gene>
    <name evidence="14" type="ORF">MUK42_02965</name>
</gene>
<dbReference type="Pfam" id="PF15787">
    <property type="entry name" value="DUF4704"/>
    <property type="match status" value="1"/>
</dbReference>
<dbReference type="PROSITE" id="PS00300">
    <property type="entry name" value="SRP54"/>
    <property type="match status" value="1"/>
</dbReference>
<dbReference type="GO" id="GO:0005525">
    <property type="term" value="F:GTP binding"/>
    <property type="evidence" value="ECO:0007669"/>
    <property type="project" value="UniProtKB-KW"/>
</dbReference>
<dbReference type="GO" id="GO:0005047">
    <property type="term" value="F:signal recognition particle binding"/>
    <property type="evidence" value="ECO:0007669"/>
    <property type="project" value="InterPro"/>
</dbReference>
<comment type="similarity">
    <text evidence="2">Belongs to the GTP-binding SRP family.</text>
</comment>
<dbReference type="InterPro" id="IPR007222">
    <property type="entry name" value="Sig_recog_particle_rcpt_asu_N"/>
</dbReference>
<dbReference type="GO" id="GO:0006886">
    <property type="term" value="P:intracellular protein transport"/>
    <property type="evidence" value="ECO:0007669"/>
    <property type="project" value="InterPro"/>
</dbReference>
<feature type="domain" description="BEACH-type PH" evidence="13">
    <location>
        <begin position="996"/>
        <end position="1107"/>
    </location>
</feature>
<feature type="compositionally biased region" description="Low complexity" evidence="11">
    <location>
        <begin position="949"/>
        <end position="960"/>
    </location>
</feature>
<dbReference type="SMART" id="SM00320">
    <property type="entry name" value="WD40"/>
    <property type="match status" value="3"/>
</dbReference>
<feature type="repeat" description="WD" evidence="10">
    <location>
        <begin position="1566"/>
        <end position="1599"/>
    </location>
</feature>
<dbReference type="SMART" id="SM01026">
    <property type="entry name" value="Beach"/>
    <property type="match status" value="1"/>
</dbReference>
<dbReference type="PROSITE" id="PS50294">
    <property type="entry name" value="WD_REPEATS_REGION"/>
    <property type="match status" value="1"/>
</dbReference>
<dbReference type="InterPro" id="IPR036225">
    <property type="entry name" value="SRP/SRP_N"/>
</dbReference>
<dbReference type="Pfam" id="PF02881">
    <property type="entry name" value="SRP54_N"/>
    <property type="match status" value="1"/>
</dbReference>
<feature type="compositionally biased region" description="Polar residues" evidence="11">
    <location>
        <begin position="1606"/>
        <end position="1631"/>
    </location>
</feature>
<keyword evidence="4" id="KW-0677">Repeat</keyword>
<evidence type="ECO:0000256" key="1">
    <source>
        <dbReference type="ARBA" id="ARBA00004397"/>
    </source>
</evidence>
<evidence type="ECO:0000256" key="11">
    <source>
        <dbReference type="SAM" id="MobiDB-lite"/>
    </source>
</evidence>
<dbReference type="Gene3D" id="1.20.120.140">
    <property type="entry name" value="Signal recognition particle SRP54, nucleotide-binding domain"/>
    <property type="match status" value="1"/>
</dbReference>
<dbReference type="PROSITE" id="PS50082">
    <property type="entry name" value="WD_REPEATS_2"/>
    <property type="match status" value="1"/>
</dbReference>
<keyword evidence="3 10" id="KW-0853">WD repeat</keyword>
<accession>A0A9E7JE86</accession>
<organism evidence="14 15">
    <name type="scientific">Musa troglodytarum</name>
    <name type="common">fe'i banana</name>
    <dbReference type="NCBI Taxonomy" id="320322"/>
    <lineage>
        <taxon>Eukaryota</taxon>
        <taxon>Viridiplantae</taxon>
        <taxon>Streptophyta</taxon>
        <taxon>Embryophyta</taxon>
        <taxon>Tracheophyta</taxon>
        <taxon>Spermatophyta</taxon>
        <taxon>Magnoliopsida</taxon>
        <taxon>Liliopsida</taxon>
        <taxon>Zingiberales</taxon>
        <taxon>Musaceae</taxon>
        <taxon>Musa</taxon>
    </lineage>
</organism>
<feature type="region of interest" description="Disordered" evidence="11">
    <location>
        <begin position="1606"/>
        <end position="1634"/>
    </location>
</feature>
<evidence type="ECO:0000256" key="8">
    <source>
        <dbReference type="ARBA" id="ARBA00023136"/>
    </source>
</evidence>
<feature type="region of interest" description="Disordered" evidence="11">
    <location>
        <begin position="937"/>
        <end position="979"/>
    </location>
</feature>
<dbReference type="CDD" id="cd01201">
    <property type="entry name" value="PH_BEACH"/>
    <property type="match status" value="1"/>
</dbReference>
<dbReference type="SMART" id="SM00963">
    <property type="entry name" value="SRP54_N"/>
    <property type="match status" value="1"/>
</dbReference>
<dbReference type="GO" id="GO:0005785">
    <property type="term" value="C:signal recognition particle receptor complex"/>
    <property type="evidence" value="ECO:0007669"/>
    <property type="project" value="InterPro"/>
</dbReference>
<dbReference type="FunFam" id="1.10.1540.10:FF:000001">
    <property type="entry name" value="neurobeachin isoform X1"/>
    <property type="match status" value="1"/>
</dbReference>
<evidence type="ECO:0000313" key="14">
    <source>
        <dbReference type="EMBL" id="URD77804.1"/>
    </source>
</evidence>
<dbReference type="InterPro" id="IPR000897">
    <property type="entry name" value="SRP54_GTPase_dom"/>
</dbReference>
<dbReference type="PROSITE" id="PS50197">
    <property type="entry name" value="BEACH"/>
    <property type="match status" value="1"/>
</dbReference>
<evidence type="ECO:0000256" key="5">
    <source>
        <dbReference type="ARBA" id="ARBA00022741"/>
    </source>
</evidence>
<dbReference type="CDD" id="cd14826">
    <property type="entry name" value="SR_alpha_SRX"/>
    <property type="match status" value="1"/>
</dbReference>
<dbReference type="InterPro" id="IPR011993">
    <property type="entry name" value="PH-like_dom_sf"/>
</dbReference>
<feature type="region of interest" description="Disordered" evidence="11">
    <location>
        <begin position="296"/>
        <end position="317"/>
    </location>
</feature>
<dbReference type="GO" id="GO:0006614">
    <property type="term" value="P:SRP-dependent cotranslational protein targeting to membrane"/>
    <property type="evidence" value="ECO:0007669"/>
    <property type="project" value="InterPro"/>
</dbReference>
<feature type="region of interest" description="Disordered" evidence="11">
    <location>
        <begin position="2202"/>
        <end position="2224"/>
    </location>
</feature>
<evidence type="ECO:0000259" key="12">
    <source>
        <dbReference type="PROSITE" id="PS50197"/>
    </source>
</evidence>
<dbReference type="Pfam" id="PF20426">
    <property type="entry name" value="NBCH_WD40"/>
    <property type="match status" value="1"/>
</dbReference>
<dbReference type="InterPro" id="IPR000409">
    <property type="entry name" value="BEACH_dom"/>
</dbReference>
<evidence type="ECO:0000256" key="6">
    <source>
        <dbReference type="ARBA" id="ARBA00022824"/>
    </source>
</evidence>
<dbReference type="Gene3D" id="3.30.450.60">
    <property type="match status" value="1"/>
</dbReference>
<dbReference type="Gene3D" id="2.130.10.10">
    <property type="entry name" value="YVTN repeat-like/Quinoprotein amine dehydrogenase"/>
    <property type="match status" value="1"/>
</dbReference>
<dbReference type="SMART" id="SM00962">
    <property type="entry name" value="SRP54"/>
    <property type="match status" value="1"/>
</dbReference>
<dbReference type="InterPro" id="IPR036372">
    <property type="entry name" value="BEACH_dom_sf"/>
</dbReference>
<dbReference type="SUPFAM" id="SSF50729">
    <property type="entry name" value="PH domain-like"/>
    <property type="match status" value="1"/>
</dbReference>
<evidence type="ECO:0000256" key="3">
    <source>
        <dbReference type="ARBA" id="ARBA00022574"/>
    </source>
</evidence>
<feature type="compositionally biased region" description="Basic and acidic residues" evidence="11">
    <location>
        <begin position="2078"/>
        <end position="2088"/>
    </location>
</feature>
<dbReference type="InterPro" id="IPR042101">
    <property type="entry name" value="SRP54_N_sf"/>
</dbReference>
<dbReference type="SUPFAM" id="SSF50978">
    <property type="entry name" value="WD40 repeat-like"/>
    <property type="match status" value="1"/>
</dbReference>
<dbReference type="PROSITE" id="PS51783">
    <property type="entry name" value="PH_BEACH"/>
    <property type="match status" value="1"/>
</dbReference>
<keyword evidence="15" id="KW-1185">Reference proteome</keyword>
<dbReference type="SUPFAM" id="SSF81837">
    <property type="entry name" value="BEACH domain"/>
    <property type="match status" value="1"/>
</dbReference>
<dbReference type="InterPro" id="IPR036322">
    <property type="entry name" value="WD40_repeat_dom_sf"/>
</dbReference>
<protein>
    <submittedName>
        <fullName evidence="14">Beige/BEACH domain</fullName>
    </submittedName>
</protein>
<dbReference type="FunFam" id="3.30.450.60:FF:000016">
    <property type="entry name" value="Signal recognition particle receptor subunit alpha"/>
    <property type="match status" value="1"/>
</dbReference>
<evidence type="ECO:0000256" key="10">
    <source>
        <dbReference type="PROSITE-ProRule" id="PRU00221"/>
    </source>
</evidence>
<feature type="compositionally biased region" description="Basic and acidic residues" evidence="11">
    <location>
        <begin position="2034"/>
        <end position="2044"/>
    </location>
</feature>
<dbReference type="InterPro" id="IPR011012">
    <property type="entry name" value="Longin-like_dom_sf"/>
</dbReference>
<dbReference type="Proteomes" id="UP001055439">
    <property type="component" value="Chromosome 10"/>
</dbReference>
<feature type="region of interest" description="Disordered" evidence="11">
    <location>
        <begin position="2034"/>
        <end position="2185"/>
    </location>
</feature>
<dbReference type="SUPFAM" id="SSF52540">
    <property type="entry name" value="P-loop containing nucleoside triphosphate hydrolases"/>
    <property type="match status" value="1"/>
</dbReference>
<dbReference type="InterPro" id="IPR013822">
    <property type="entry name" value="Signal_recog_particl_SRP54_hlx"/>
</dbReference>
<dbReference type="GO" id="GO:0003924">
    <property type="term" value="F:GTPase activity"/>
    <property type="evidence" value="ECO:0007669"/>
    <property type="project" value="InterPro"/>
</dbReference>
<evidence type="ECO:0000259" key="13">
    <source>
        <dbReference type="PROSITE" id="PS51783"/>
    </source>
</evidence>
<dbReference type="Pfam" id="PF14844">
    <property type="entry name" value="PH_BEACH"/>
    <property type="match status" value="1"/>
</dbReference>
<dbReference type="InterPro" id="IPR023362">
    <property type="entry name" value="PH-BEACH_dom"/>
</dbReference>
<dbReference type="Gene3D" id="3.40.50.300">
    <property type="entry name" value="P-loop containing nucleotide triphosphate hydrolases"/>
    <property type="match status" value="1"/>
</dbReference>
<dbReference type="InterPro" id="IPR001680">
    <property type="entry name" value="WD40_rpt"/>
</dbReference>
<evidence type="ECO:0000256" key="9">
    <source>
        <dbReference type="ARBA" id="ARBA00023170"/>
    </source>
</evidence>
<keyword evidence="6" id="KW-0256">Endoplasmic reticulum</keyword>
<dbReference type="CDD" id="cd17876">
    <property type="entry name" value="SRalpha_C"/>
    <property type="match status" value="1"/>
</dbReference>
<proteinExistence type="inferred from homology"/>
<keyword evidence="5" id="KW-0547">Nucleotide-binding</keyword>
<dbReference type="InterPro" id="IPR050865">
    <property type="entry name" value="BEACH_Domain"/>
</dbReference>
<dbReference type="Pfam" id="PF04086">
    <property type="entry name" value="SRP-alpha_N"/>
    <property type="match status" value="1"/>
</dbReference>
<name>A0A9E7JE86_9LILI</name>
<evidence type="ECO:0000313" key="15">
    <source>
        <dbReference type="Proteomes" id="UP001055439"/>
    </source>
</evidence>
<dbReference type="SUPFAM" id="SSF47364">
    <property type="entry name" value="Domain of the SRP/SRP receptor G-proteins"/>
    <property type="match status" value="1"/>
</dbReference>
<keyword evidence="9" id="KW-0675">Receptor</keyword>
<keyword evidence="7" id="KW-0342">GTP-binding</keyword>
<dbReference type="InterPro" id="IPR015943">
    <property type="entry name" value="WD40/YVTN_repeat-like_dom_sf"/>
</dbReference>
<dbReference type="OrthoDB" id="26681at2759"/>
<feature type="compositionally biased region" description="Polar residues" evidence="11">
    <location>
        <begin position="2056"/>
        <end position="2066"/>
    </location>
</feature>
<dbReference type="InterPro" id="IPR046851">
    <property type="entry name" value="NBCH_WD40"/>
</dbReference>
<dbReference type="EMBL" id="CP097503">
    <property type="protein sequence ID" value="URD77804.1"/>
    <property type="molecule type" value="Genomic_DNA"/>
</dbReference>
<dbReference type="CDD" id="cd06071">
    <property type="entry name" value="Beach"/>
    <property type="match status" value="1"/>
</dbReference>
<feature type="domain" description="BEACH" evidence="12">
    <location>
        <begin position="1122"/>
        <end position="1411"/>
    </location>
</feature>
<dbReference type="Gene3D" id="2.30.29.30">
    <property type="entry name" value="Pleckstrin-homology domain (PH domain)/Phosphotyrosine-binding domain (PTB)"/>
    <property type="match status" value="1"/>
</dbReference>